<evidence type="ECO:0000256" key="2">
    <source>
        <dbReference type="ARBA" id="ARBA00004882"/>
    </source>
</evidence>
<evidence type="ECO:0000256" key="12">
    <source>
        <dbReference type="PIRSR" id="PIRSR006769-1"/>
    </source>
</evidence>
<dbReference type="UniPathway" id="UPA00275">
    <property type="reaction ID" value="UER00401"/>
</dbReference>
<feature type="binding site" evidence="14">
    <location>
        <position position="87"/>
    </location>
    <ligand>
        <name>Zn(2+)</name>
        <dbReference type="ChEBI" id="CHEBI:29105"/>
        <note>catalytic</note>
    </ligand>
</feature>
<evidence type="ECO:0000256" key="4">
    <source>
        <dbReference type="ARBA" id="ARBA00005259"/>
    </source>
</evidence>
<feature type="binding site" evidence="13">
    <location>
        <begin position="284"/>
        <end position="290"/>
    </location>
    <ligand>
        <name>NADP(+)</name>
        <dbReference type="ChEBI" id="CHEBI:58349"/>
    </ligand>
</feature>
<feature type="binding site" evidence="13">
    <location>
        <position position="209"/>
    </location>
    <ligand>
        <name>substrate</name>
    </ligand>
</feature>
<keyword evidence="8" id="KW-0511">Multifunctional enzyme</keyword>
<comment type="function">
    <text evidence="1 11">Converts 2,5-diamino-6-(ribosylamino)-4(3h)-pyrimidinone 5'-phosphate into 5-amino-6-(ribosylamino)-2,4(1h,3h)-pyrimidinedione 5'-phosphate.</text>
</comment>
<feature type="domain" description="CMP/dCMP-type deaminase" evidence="15">
    <location>
        <begin position="1"/>
        <end position="126"/>
    </location>
</feature>
<evidence type="ECO:0000313" key="16">
    <source>
        <dbReference type="EMBL" id="TDG67482.1"/>
    </source>
</evidence>
<feature type="active site" description="Proton donor" evidence="12">
    <location>
        <position position="53"/>
    </location>
</feature>
<comment type="pathway">
    <text evidence="3 11">Cofactor biosynthesis; riboflavin biosynthesis; 5-amino-6-(D-ribitylamino)uracil from GTP: step 3/4.</text>
</comment>
<dbReference type="PROSITE" id="PS51747">
    <property type="entry name" value="CYT_DCMP_DEAMINASES_2"/>
    <property type="match status" value="1"/>
</dbReference>
<comment type="pathway">
    <text evidence="2 11">Cofactor biosynthesis; riboflavin biosynthesis; 5-amino-6-(D-ribitylamino)uracil from GTP: step 2/4.</text>
</comment>
<dbReference type="InterPro" id="IPR024072">
    <property type="entry name" value="DHFR-like_dom_sf"/>
</dbReference>
<dbReference type="InterPro" id="IPR016193">
    <property type="entry name" value="Cytidine_deaminase-like"/>
</dbReference>
<keyword evidence="11" id="KW-0378">Hydrolase</keyword>
<evidence type="ECO:0000259" key="15">
    <source>
        <dbReference type="PROSITE" id="PS51747"/>
    </source>
</evidence>
<dbReference type="Pfam" id="PF01872">
    <property type="entry name" value="RibD_C"/>
    <property type="match status" value="1"/>
</dbReference>
<keyword evidence="7 11" id="KW-0560">Oxidoreductase</keyword>
<dbReference type="Proteomes" id="UP000295681">
    <property type="component" value="Unassembled WGS sequence"/>
</dbReference>
<keyword evidence="11 14" id="KW-0862">Zinc</keyword>
<feature type="binding site" evidence="13">
    <location>
        <position position="202"/>
    </location>
    <ligand>
        <name>NADP(+)</name>
        <dbReference type="ChEBI" id="CHEBI:58349"/>
    </ligand>
</feature>
<dbReference type="EC" id="3.5.4.26" evidence="11"/>
<evidence type="ECO:0000256" key="10">
    <source>
        <dbReference type="ARBA" id="ARBA00049886"/>
    </source>
</evidence>
<evidence type="ECO:0000256" key="1">
    <source>
        <dbReference type="ARBA" id="ARBA00002151"/>
    </source>
</evidence>
<dbReference type="InterPro" id="IPR050765">
    <property type="entry name" value="Riboflavin_Biosynth_HTPR"/>
</dbReference>
<comment type="caution">
    <text evidence="16">The sequence shown here is derived from an EMBL/GenBank/DDBJ whole genome shotgun (WGS) entry which is preliminary data.</text>
</comment>
<feature type="binding site" evidence="13">
    <location>
        <position position="198"/>
    </location>
    <ligand>
        <name>NADP(+)</name>
        <dbReference type="ChEBI" id="CHEBI:58349"/>
    </ligand>
</feature>
<evidence type="ECO:0000256" key="11">
    <source>
        <dbReference type="PIRNR" id="PIRNR006769"/>
    </source>
</evidence>
<gene>
    <name evidence="16" type="ORF">C5L23_001281</name>
</gene>
<comment type="similarity">
    <text evidence="4 11">In the N-terminal section; belongs to the cytidine and deoxycytidylate deaminase family.</text>
</comment>
<dbReference type="InterPro" id="IPR002125">
    <property type="entry name" value="CMP_dCMP_dom"/>
</dbReference>
<comment type="catalytic activity">
    <reaction evidence="10 11">
        <text>2,5-diamino-6-hydroxy-4-(5-phosphoribosylamino)-pyrimidine + H2O + H(+) = 5-amino-6-(5-phospho-D-ribosylamino)uracil + NH4(+)</text>
        <dbReference type="Rhea" id="RHEA:21868"/>
        <dbReference type="ChEBI" id="CHEBI:15377"/>
        <dbReference type="ChEBI" id="CHEBI:15378"/>
        <dbReference type="ChEBI" id="CHEBI:28938"/>
        <dbReference type="ChEBI" id="CHEBI:58453"/>
        <dbReference type="ChEBI" id="CHEBI:58614"/>
        <dbReference type="EC" id="3.5.4.26"/>
    </reaction>
</comment>
<protein>
    <recommendedName>
        <fullName evidence="11">Riboflavin biosynthesis protein RibD</fullName>
    </recommendedName>
    <domain>
        <recommendedName>
            <fullName evidence="11">Diaminohydroxyphosphoribosylaminopyrimidine deaminase</fullName>
            <shortName evidence="11">DRAP deaminase</shortName>
            <ecNumber evidence="11">3.5.4.26</ecNumber>
        </recommendedName>
        <alternativeName>
            <fullName evidence="11">Riboflavin-specific deaminase</fullName>
        </alternativeName>
    </domain>
    <domain>
        <recommendedName>
            <fullName evidence="11">5-amino-6-(5-phosphoribosylamino)uracil reductase</fullName>
            <ecNumber evidence="11">1.1.1.193</ecNumber>
        </recommendedName>
        <alternativeName>
            <fullName evidence="11">HTP reductase</fullName>
        </alternativeName>
    </domain>
</protein>
<proteinExistence type="inferred from homology"/>
<comment type="cofactor">
    <cofactor evidence="11 14">
        <name>Zn(2+)</name>
        <dbReference type="ChEBI" id="CHEBI:29105"/>
    </cofactor>
    <text evidence="11 14">Binds 1 zinc ion.</text>
</comment>
<accession>A0A4R5N7H7</accession>
<dbReference type="GO" id="GO:0008835">
    <property type="term" value="F:diaminohydroxyphosphoribosylaminopyrimidine deaminase activity"/>
    <property type="evidence" value="ECO:0007669"/>
    <property type="project" value="UniProtKB-EC"/>
</dbReference>
<dbReference type="GO" id="GO:0008703">
    <property type="term" value="F:5-amino-6-(5-phosphoribosylamino)uracil reductase activity"/>
    <property type="evidence" value="ECO:0007669"/>
    <property type="project" value="UniProtKB-EC"/>
</dbReference>
<evidence type="ECO:0000256" key="5">
    <source>
        <dbReference type="ARBA" id="ARBA00007417"/>
    </source>
</evidence>
<evidence type="ECO:0000256" key="3">
    <source>
        <dbReference type="ARBA" id="ARBA00004910"/>
    </source>
</evidence>
<dbReference type="SUPFAM" id="SSF53927">
    <property type="entry name" value="Cytidine deaminase-like"/>
    <property type="match status" value="1"/>
</dbReference>
<keyword evidence="17" id="KW-1185">Reference proteome</keyword>
<dbReference type="PANTHER" id="PTHR38011:SF7">
    <property type="entry name" value="2,5-DIAMINO-6-RIBOSYLAMINO-4(3H)-PYRIMIDINONE 5'-PHOSPHATE REDUCTASE"/>
    <property type="match status" value="1"/>
</dbReference>
<dbReference type="Gene3D" id="3.40.140.10">
    <property type="entry name" value="Cytidine Deaminase, domain 2"/>
    <property type="match status" value="1"/>
</dbReference>
<evidence type="ECO:0000256" key="13">
    <source>
        <dbReference type="PIRSR" id="PIRSR006769-2"/>
    </source>
</evidence>
<dbReference type="InterPro" id="IPR002734">
    <property type="entry name" value="RibDG_C"/>
</dbReference>
<keyword evidence="11 14" id="KW-0479">Metal-binding</keyword>
<dbReference type="PANTHER" id="PTHR38011">
    <property type="entry name" value="DIHYDROFOLATE REDUCTASE FAMILY PROTEIN (AFU_ORTHOLOGUE AFUA_8G06820)"/>
    <property type="match status" value="1"/>
</dbReference>
<dbReference type="GO" id="GO:0009231">
    <property type="term" value="P:riboflavin biosynthetic process"/>
    <property type="evidence" value="ECO:0007669"/>
    <property type="project" value="UniProtKB-UniPathway"/>
</dbReference>
<keyword evidence="6 11" id="KW-0521">NADP</keyword>
<dbReference type="EMBL" id="PUFI01000015">
    <property type="protein sequence ID" value="TDG67482.1"/>
    <property type="molecule type" value="Genomic_DNA"/>
</dbReference>
<evidence type="ECO:0000256" key="9">
    <source>
        <dbReference type="ARBA" id="ARBA00049861"/>
    </source>
</evidence>
<evidence type="ECO:0000256" key="7">
    <source>
        <dbReference type="ARBA" id="ARBA00023002"/>
    </source>
</evidence>
<dbReference type="PIRSF" id="PIRSF006769">
    <property type="entry name" value="RibD"/>
    <property type="match status" value="1"/>
</dbReference>
<dbReference type="Gene3D" id="3.40.430.10">
    <property type="entry name" value="Dihydrofolate Reductase, subunit A"/>
    <property type="match status" value="1"/>
</dbReference>
<dbReference type="NCBIfam" id="TIGR00326">
    <property type="entry name" value="eubact_ribD"/>
    <property type="match status" value="1"/>
</dbReference>
<evidence type="ECO:0000256" key="14">
    <source>
        <dbReference type="PIRSR" id="PIRSR006769-3"/>
    </source>
</evidence>
<evidence type="ECO:0000313" key="17">
    <source>
        <dbReference type="Proteomes" id="UP000295681"/>
    </source>
</evidence>
<dbReference type="InterPro" id="IPR004794">
    <property type="entry name" value="Eubact_RibD"/>
</dbReference>
<feature type="binding site" evidence="13">
    <location>
        <position position="186"/>
    </location>
    <ligand>
        <name>substrate</name>
    </ligand>
</feature>
<organism evidence="16 17">
    <name type="scientific">Leuconostoc fallax</name>
    <dbReference type="NCBI Taxonomy" id="1251"/>
    <lineage>
        <taxon>Bacteria</taxon>
        <taxon>Bacillati</taxon>
        <taxon>Bacillota</taxon>
        <taxon>Bacilli</taxon>
        <taxon>Lactobacillales</taxon>
        <taxon>Lactobacillaceae</taxon>
        <taxon>Leuconostoc</taxon>
    </lineage>
</organism>
<feature type="binding site" evidence="13">
    <location>
        <position position="206"/>
    </location>
    <ligand>
        <name>substrate</name>
    </ligand>
</feature>
<feature type="binding site" evidence="14">
    <location>
        <position position="78"/>
    </location>
    <ligand>
        <name>Zn(2+)</name>
        <dbReference type="ChEBI" id="CHEBI:29105"/>
        <note>catalytic</note>
    </ligand>
</feature>
<evidence type="ECO:0000256" key="6">
    <source>
        <dbReference type="ARBA" id="ARBA00022857"/>
    </source>
</evidence>
<evidence type="ECO:0000256" key="8">
    <source>
        <dbReference type="ARBA" id="ARBA00023268"/>
    </source>
</evidence>
<dbReference type="EC" id="1.1.1.193" evidence="11"/>
<comment type="similarity">
    <text evidence="5 11">In the C-terminal section; belongs to the HTP reductase family.</text>
</comment>
<reference evidence="16 17" key="1">
    <citation type="journal article" date="2019" name="Appl. Microbiol. Biotechnol.">
        <title>Uncovering carbohydrate metabolism through a genotype-phenotype association study of 56 lactic acid bacteria genomes.</title>
        <authorList>
            <person name="Buron-Moles G."/>
            <person name="Chailyan A."/>
            <person name="Dolejs I."/>
            <person name="Forster J."/>
            <person name="Miks M.H."/>
        </authorList>
    </citation>
    <scope>NUCLEOTIDE SEQUENCE [LARGE SCALE GENOMIC DNA]</scope>
    <source>
        <strain evidence="16 17">ATCC 700006</strain>
    </source>
</reference>
<dbReference type="AlphaFoldDB" id="A0A4R5N7H7"/>
<feature type="binding site" evidence="14">
    <location>
        <position position="51"/>
    </location>
    <ligand>
        <name>Zn(2+)</name>
        <dbReference type="ChEBI" id="CHEBI:29105"/>
        <note>catalytic</note>
    </ligand>
</feature>
<feature type="binding site" evidence="13">
    <location>
        <position position="282"/>
    </location>
    <ligand>
        <name>substrate</name>
    </ligand>
</feature>
<feature type="binding site" evidence="13">
    <location>
        <position position="156"/>
    </location>
    <ligand>
        <name>NADP(+)</name>
        <dbReference type="ChEBI" id="CHEBI:58349"/>
    </ligand>
</feature>
<keyword evidence="11" id="KW-0686">Riboflavin biosynthesis</keyword>
<sequence length="346" mass="38892">MNDLTLMALAGKTAAQANKDLTFENPRVGAVIVKDNVVLATGYHHQFGQEHAEMNTFHQLKDPAQVIDATMYVTLEPCSTHGKVGSCAQSMAKWGLRRVVIGSIDPNPSTNGHGVAILKQAGIQVDVLNTEHSRRLNPEFHYYFEHRLPYVQLKLATSKNGIVSDNAKTRIKLTNHKADIDVHQERASKSAILIGSQTFLTDWPSLTVRYLALHHPQPLRIVLDRRGRLQNIKFDFSNRWLIYTENHAFAEKHAYVKESHNGLIGVLNDLAQQQQIQSIMVEGGPSLIQSFIAQDLWNEYLIYRTDKLLLDSGLASVTLQQNPDEMLTIGNAVKLRYFNHLEKGVS</sequence>
<dbReference type="STRING" id="907931.GCA_000165675_01576"/>
<dbReference type="SUPFAM" id="SSF53597">
    <property type="entry name" value="Dihydrofolate reductase-like"/>
    <property type="match status" value="1"/>
</dbReference>
<comment type="catalytic activity">
    <reaction evidence="9 11">
        <text>5-amino-6-(5-phospho-D-ribitylamino)uracil + NADP(+) = 5-amino-6-(5-phospho-D-ribosylamino)uracil + NADPH + H(+)</text>
        <dbReference type="Rhea" id="RHEA:17845"/>
        <dbReference type="ChEBI" id="CHEBI:15378"/>
        <dbReference type="ChEBI" id="CHEBI:57783"/>
        <dbReference type="ChEBI" id="CHEBI:58349"/>
        <dbReference type="ChEBI" id="CHEBI:58421"/>
        <dbReference type="ChEBI" id="CHEBI:58453"/>
        <dbReference type="EC" id="1.1.1.193"/>
    </reaction>
</comment>
<dbReference type="RefSeq" id="WP_010007063.1">
    <property type="nucleotide sequence ID" value="NZ_JAGYGP010000001.1"/>
</dbReference>
<name>A0A4R5N7H7_9LACO</name>
<dbReference type="GO" id="GO:0046872">
    <property type="term" value="F:metal ion binding"/>
    <property type="evidence" value="ECO:0007669"/>
    <property type="project" value="UniProtKB-KW"/>
</dbReference>
<dbReference type="Pfam" id="PF00383">
    <property type="entry name" value="dCMP_cyt_deam_1"/>
    <property type="match status" value="1"/>
</dbReference>